<reference evidence="2" key="2">
    <citation type="journal article" date="2015" name="Data Brief">
        <title>Shoot transcriptome of the giant reed, Arundo donax.</title>
        <authorList>
            <person name="Barrero R.A."/>
            <person name="Guerrero F.D."/>
            <person name="Moolhuijzen P."/>
            <person name="Goolsby J.A."/>
            <person name="Tidwell J."/>
            <person name="Bellgard S.E."/>
            <person name="Bellgard M.I."/>
        </authorList>
    </citation>
    <scope>NUCLEOTIDE SEQUENCE</scope>
    <source>
        <tissue evidence="2">Shoot tissue taken approximately 20 cm above the soil surface</tissue>
    </source>
</reference>
<evidence type="ECO:0000256" key="1">
    <source>
        <dbReference type="SAM" id="MobiDB-lite"/>
    </source>
</evidence>
<evidence type="ECO:0000313" key="2">
    <source>
        <dbReference type="EMBL" id="JAD19767.1"/>
    </source>
</evidence>
<feature type="compositionally biased region" description="Polar residues" evidence="1">
    <location>
        <begin position="21"/>
        <end position="36"/>
    </location>
</feature>
<protein>
    <submittedName>
        <fullName evidence="2">Uncharacterized protein</fullName>
    </submittedName>
</protein>
<accession>A0A0A8Y7U4</accession>
<dbReference type="EMBL" id="GBRH01278128">
    <property type="protein sequence ID" value="JAD19767.1"/>
    <property type="molecule type" value="Transcribed_RNA"/>
</dbReference>
<proteinExistence type="predicted"/>
<reference evidence="2" key="1">
    <citation type="submission" date="2014-09" db="EMBL/GenBank/DDBJ databases">
        <authorList>
            <person name="Magalhaes I.L.F."/>
            <person name="Oliveira U."/>
            <person name="Santos F.R."/>
            <person name="Vidigal T.H.D.A."/>
            <person name="Brescovit A.D."/>
            <person name="Santos A.J."/>
        </authorList>
    </citation>
    <scope>NUCLEOTIDE SEQUENCE</scope>
    <source>
        <tissue evidence="2">Shoot tissue taken approximately 20 cm above the soil surface</tissue>
    </source>
</reference>
<dbReference type="AlphaFoldDB" id="A0A0A8Y7U4"/>
<sequence>MHNHRSKSTSQMHLCKRLALQPTTKSTSQESNLQNF</sequence>
<name>A0A0A8Y7U4_ARUDO</name>
<feature type="region of interest" description="Disordered" evidence="1">
    <location>
        <begin position="1"/>
        <end position="36"/>
    </location>
</feature>
<organism evidence="2">
    <name type="scientific">Arundo donax</name>
    <name type="common">Giant reed</name>
    <name type="synonym">Donax arundinaceus</name>
    <dbReference type="NCBI Taxonomy" id="35708"/>
    <lineage>
        <taxon>Eukaryota</taxon>
        <taxon>Viridiplantae</taxon>
        <taxon>Streptophyta</taxon>
        <taxon>Embryophyta</taxon>
        <taxon>Tracheophyta</taxon>
        <taxon>Spermatophyta</taxon>
        <taxon>Magnoliopsida</taxon>
        <taxon>Liliopsida</taxon>
        <taxon>Poales</taxon>
        <taxon>Poaceae</taxon>
        <taxon>PACMAD clade</taxon>
        <taxon>Arundinoideae</taxon>
        <taxon>Arundineae</taxon>
        <taxon>Arundo</taxon>
    </lineage>
</organism>